<dbReference type="EMBL" id="JAKCXM010000079">
    <property type="protein sequence ID" value="KAJ0403556.1"/>
    <property type="molecule type" value="Genomic_DNA"/>
</dbReference>
<feature type="compositionally biased region" description="Basic residues" evidence="6">
    <location>
        <begin position="352"/>
        <end position="361"/>
    </location>
</feature>
<dbReference type="PROSITE" id="PS51156">
    <property type="entry name" value="ELM2"/>
    <property type="match status" value="1"/>
</dbReference>
<feature type="region of interest" description="Disordered" evidence="6">
    <location>
        <begin position="253"/>
        <end position="372"/>
    </location>
</feature>
<dbReference type="Gene3D" id="3.30.40.10">
    <property type="entry name" value="Zinc/RING finger domain, C3HC4 (zinc finger)"/>
    <property type="match status" value="1"/>
</dbReference>
<evidence type="ECO:0000259" key="8">
    <source>
        <dbReference type="PROSITE" id="PS51156"/>
    </source>
</evidence>
<dbReference type="SMART" id="SM00249">
    <property type="entry name" value="PHD"/>
    <property type="match status" value="1"/>
</dbReference>
<dbReference type="PROSITE" id="PS01359">
    <property type="entry name" value="ZF_PHD_1"/>
    <property type="match status" value="1"/>
</dbReference>
<dbReference type="Pfam" id="PF00628">
    <property type="entry name" value="PHD"/>
    <property type="match status" value="1"/>
</dbReference>
<dbReference type="CDD" id="cd15539">
    <property type="entry name" value="PHD1_AIRE"/>
    <property type="match status" value="1"/>
</dbReference>
<dbReference type="PANTHER" id="PTHR24102:SF28">
    <property type="entry name" value="PHD-TYPE DOMAIN-CONTAINING PROTEIN"/>
    <property type="match status" value="1"/>
</dbReference>
<feature type="compositionally biased region" description="Low complexity" evidence="6">
    <location>
        <begin position="334"/>
        <end position="351"/>
    </location>
</feature>
<feature type="domain" description="PHD-type" evidence="7">
    <location>
        <begin position="185"/>
        <end position="232"/>
    </location>
</feature>
<evidence type="ECO:0000256" key="3">
    <source>
        <dbReference type="ARBA" id="ARBA00022833"/>
    </source>
</evidence>
<keyword evidence="4" id="KW-0539">Nucleus</keyword>
<evidence type="ECO:0000256" key="6">
    <source>
        <dbReference type="SAM" id="MobiDB-lite"/>
    </source>
</evidence>
<evidence type="ECO:0008006" key="11">
    <source>
        <dbReference type="Google" id="ProtNLM"/>
    </source>
</evidence>
<evidence type="ECO:0000259" key="7">
    <source>
        <dbReference type="PROSITE" id="PS50016"/>
    </source>
</evidence>
<organism evidence="9 10">
    <name type="scientific">Pythium insidiosum</name>
    <name type="common">Pythiosis disease agent</name>
    <dbReference type="NCBI Taxonomy" id="114742"/>
    <lineage>
        <taxon>Eukaryota</taxon>
        <taxon>Sar</taxon>
        <taxon>Stramenopiles</taxon>
        <taxon>Oomycota</taxon>
        <taxon>Peronosporomycetes</taxon>
        <taxon>Pythiales</taxon>
        <taxon>Pythiaceae</taxon>
        <taxon>Pythium</taxon>
    </lineage>
</organism>
<dbReference type="InterPro" id="IPR000949">
    <property type="entry name" value="ELM2_dom"/>
</dbReference>
<keyword evidence="1" id="KW-0479">Metal-binding</keyword>
<evidence type="ECO:0000256" key="5">
    <source>
        <dbReference type="PROSITE-ProRule" id="PRU00146"/>
    </source>
</evidence>
<dbReference type="AlphaFoldDB" id="A0AAD5M3Y1"/>
<name>A0AAD5M3Y1_PYTIN</name>
<comment type="caution">
    <text evidence="9">The sequence shown here is derived from an EMBL/GenBank/DDBJ whole genome shotgun (WGS) entry which is preliminary data.</text>
</comment>
<feature type="compositionally biased region" description="Pro residues" evidence="6">
    <location>
        <begin position="322"/>
        <end position="333"/>
    </location>
</feature>
<dbReference type="InterPro" id="IPR019787">
    <property type="entry name" value="Znf_PHD-finger"/>
</dbReference>
<reference evidence="9" key="1">
    <citation type="submission" date="2021-12" db="EMBL/GenBank/DDBJ databases">
        <title>Prjna785345.</title>
        <authorList>
            <person name="Rujirawat T."/>
            <person name="Krajaejun T."/>
        </authorList>
    </citation>
    <scope>NUCLEOTIDE SEQUENCE</scope>
    <source>
        <strain evidence="9">Pi057C3</strain>
    </source>
</reference>
<accession>A0AAD5M3Y1</accession>
<dbReference type="InterPro" id="IPR013083">
    <property type="entry name" value="Znf_RING/FYVE/PHD"/>
</dbReference>
<evidence type="ECO:0000313" key="9">
    <source>
        <dbReference type="EMBL" id="KAJ0403556.1"/>
    </source>
</evidence>
<sequence length="372" mass="41236">MMNVVPVRIGDRYQAEIPALLPPDERRAQHEAAAGSTPAYRQQWSSTRFRDDEVTEFLRSVARLNEMELALRCLHEGDYDVNAGARLLQAARRRRVVLSRERRDALSDEDFEKALLAHGKRFFVIKQQYPRVAVADLVARFYDWKTSAAYARWRERLKARKNKEAARLRQWADPEPASDTSDFHNEYCELCFTGGQLLCCDGCERAYHFSCVSPPIKDVPMGDWFCDNCAAVLGTTLLLRASSENEHCSEAIVDGSSSDDASGPLTPDEPEDAGGSGSGSALASTDNSDSESGRLPRVKAEPARGLDSVVIKDEPMAMPMATTPPPLLSPPSRPSSASRPAVPSDLGSSSSSRKRQRKIVAPRRIPQPRLYE</sequence>
<dbReference type="InterPro" id="IPR001965">
    <property type="entry name" value="Znf_PHD"/>
</dbReference>
<evidence type="ECO:0000256" key="4">
    <source>
        <dbReference type="ARBA" id="ARBA00023242"/>
    </source>
</evidence>
<dbReference type="Pfam" id="PF01448">
    <property type="entry name" value="ELM2"/>
    <property type="match status" value="1"/>
</dbReference>
<dbReference type="PANTHER" id="PTHR24102">
    <property type="entry name" value="PHD FINGER PROTEIN"/>
    <property type="match status" value="1"/>
</dbReference>
<dbReference type="SUPFAM" id="SSF57903">
    <property type="entry name" value="FYVE/PHD zinc finger"/>
    <property type="match status" value="1"/>
</dbReference>
<keyword evidence="10" id="KW-1185">Reference proteome</keyword>
<evidence type="ECO:0000256" key="1">
    <source>
        <dbReference type="ARBA" id="ARBA00022723"/>
    </source>
</evidence>
<protein>
    <recommendedName>
        <fullName evidence="11">PHD-type domain-containing protein</fullName>
    </recommendedName>
</protein>
<evidence type="ECO:0000313" key="10">
    <source>
        <dbReference type="Proteomes" id="UP001209570"/>
    </source>
</evidence>
<feature type="domain" description="ELM2" evidence="8">
    <location>
        <begin position="5"/>
        <end position="92"/>
    </location>
</feature>
<gene>
    <name evidence="9" type="ORF">P43SY_009004</name>
</gene>
<keyword evidence="3" id="KW-0862">Zinc</keyword>
<dbReference type="PROSITE" id="PS50016">
    <property type="entry name" value="ZF_PHD_2"/>
    <property type="match status" value="1"/>
</dbReference>
<dbReference type="InterPro" id="IPR011011">
    <property type="entry name" value="Znf_FYVE_PHD"/>
</dbReference>
<proteinExistence type="predicted"/>
<evidence type="ECO:0000256" key="2">
    <source>
        <dbReference type="ARBA" id="ARBA00022771"/>
    </source>
</evidence>
<keyword evidence="2 5" id="KW-0863">Zinc-finger</keyword>
<dbReference type="Gene3D" id="1.10.10.60">
    <property type="entry name" value="Homeodomain-like"/>
    <property type="match status" value="1"/>
</dbReference>
<feature type="compositionally biased region" description="Basic and acidic residues" evidence="6">
    <location>
        <begin position="291"/>
        <end position="315"/>
    </location>
</feature>
<dbReference type="Proteomes" id="UP001209570">
    <property type="component" value="Unassembled WGS sequence"/>
</dbReference>
<dbReference type="InterPro" id="IPR019786">
    <property type="entry name" value="Zinc_finger_PHD-type_CS"/>
</dbReference>
<dbReference type="GO" id="GO:0008270">
    <property type="term" value="F:zinc ion binding"/>
    <property type="evidence" value="ECO:0007669"/>
    <property type="project" value="UniProtKB-KW"/>
</dbReference>